<keyword evidence="2" id="KW-1185">Reference proteome</keyword>
<dbReference type="NCBIfam" id="TIGR01509">
    <property type="entry name" value="HAD-SF-IA-v3"/>
    <property type="match status" value="1"/>
</dbReference>
<proteinExistence type="predicted"/>
<dbReference type="Proteomes" id="UP000184363">
    <property type="component" value="Unassembled WGS sequence"/>
</dbReference>
<dbReference type="SFLD" id="SFLDS00003">
    <property type="entry name" value="Haloacid_Dehalogenase"/>
    <property type="match status" value="1"/>
</dbReference>
<dbReference type="STRING" id="1848.SAMN05443637_11091"/>
<reference evidence="1 2" key="1">
    <citation type="submission" date="2016-11" db="EMBL/GenBank/DDBJ databases">
        <authorList>
            <person name="Jaros S."/>
            <person name="Januszkiewicz K."/>
            <person name="Wedrychowicz H."/>
        </authorList>
    </citation>
    <scope>NUCLEOTIDE SEQUENCE [LARGE SCALE GENOMIC DNA]</scope>
    <source>
        <strain evidence="1 2">DSM 43832</strain>
    </source>
</reference>
<protein>
    <submittedName>
        <fullName evidence="1">Sugar-phosphatase</fullName>
    </submittedName>
</protein>
<dbReference type="Gene3D" id="1.10.150.240">
    <property type="entry name" value="Putative phosphatase, domain 2"/>
    <property type="match status" value="1"/>
</dbReference>
<dbReference type="OrthoDB" id="9800058at2"/>
<dbReference type="SFLD" id="SFLDG01135">
    <property type="entry name" value="C1.5.6:_HAD__Beta-PGM__Phospha"/>
    <property type="match status" value="1"/>
</dbReference>
<dbReference type="InterPro" id="IPR023214">
    <property type="entry name" value="HAD_sf"/>
</dbReference>
<dbReference type="Gene3D" id="3.40.50.1000">
    <property type="entry name" value="HAD superfamily/HAD-like"/>
    <property type="match status" value="1"/>
</dbReference>
<dbReference type="PANTHER" id="PTHR43481:SF4">
    <property type="entry name" value="GLYCEROL-1-PHOSPHATE PHOSPHOHYDROLASE 1-RELATED"/>
    <property type="match status" value="1"/>
</dbReference>
<dbReference type="InterPro" id="IPR006439">
    <property type="entry name" value="HAD-SF_hydro_IA"/>
</dbReference>
<evidence type="ECO:0000313" key="2">
    <source>
        <dbReference type="Proteomes" id="UP000184363"/>
    </source>
</evidence>
<sequence>MDLSAIAAVLFDMDGTLVDSDAAVERAWTTWAHEHGADPGETIAGAHGSPAENTVRRMLPHLDEAGVRRAADRQLELQYTDVSDVVALPGAAELLADLDARGVPWTIVTSADRRLAKARLDAAGLPLPASAVTVEEISAGKPDPEGFLLGAQRLGVPPERCLVVEDSAPGIAAGRAAGAVVASLRGLPADVVLGSLRDLVGRVGEE</sequence>
<dbReference type="PANTHER" id="PTHR43481">
    <property type="entry name" value="FRUCTOSE-1-PHOSPHATE PHOSPHATASE"/>
    <property type="match status" value="1"/>
</dbReference>
<dbReference type="FunFam" id="3.40.50.1000:FF:000162">
    <property type="entry name" value="HAD-like protein"/>
    <property type="match status" value="1"/>
</dbReference>
<gene>
    <name evidence="1" type="ORF">SAMN05443637_11091</name>
</gene>
<accession>A0A1M6UI55</accession>
<name>A0A1M6UI55_PSETH</name>
<dbReference type="GO" id="GO:0050308">
    <property type="term" value="F:sugar-phosphatase activity"/>
    <property type="evidence" value="ECO:0007669"/>
    <property type="project" value="TreeGrafter"/>
</dbReference>
<dbReference type="SFLD" id="SFLDG01129">
    <property type="entry name" value="C1.5:_HAD__Beta-PGM__Phosphata"/>
    <property type="match status" value="1"/>
</dbReference>
<dbReference type="RefSeq" id="WP_073457595.1">
    <property type="nucleotide sequence ID" value="NZ_CALGVN010000001.1"/>
</dbReference>
<organism evidence="1 2">
    <name type="scientific">Pseudonocardia thermophila</name>
    <dbReference type="NCBI Taxonomy" id="1848"/>
    <lineage>
        <taxon>Bacteria</taxon>
        <taxon>Bacillati</taxon>
        <taxon>Actinomycetota</taxon>
        <taxon>Actinomycetes</taxon>
        <taxon>Pseudonocardiales</taxon>
        <taxon>Pseudonocardiaceae</taxon>
        <taxon>Pseudonocardia</taxon>
    </lineage>
</organism>
<dbReference type="InterPro" id="IPR051806">
    <property type="entry name" value="HAD-like_SPP"/>
</dbReference>
<dbReference type="EMBL" id="FRAP01000010">
    <property type="protein sequence ID" value="SHK68924.1"/>
    <property type="molecule type" value="Genomic_DNA"/>
</dbReference>
<dbReference type="SUPFAM" id="SSF56784">
    <property type="entry name" value="HAD-like"/>
    <property type="match status" value="1"/>
</dbReference>
<evidence type="ECO:0000313" key="1">
    <source>
        <dbReference type="EMBL" id="SHK68924.1"/>
    </source>
</evidence>
<dbReference type="PRINTS" id="PR00413">
    <property type="entry name" value="HADHALOGNASE"/>
</dbReference>
<dbReference type="InterPro" id="IPR036412">
    <property type="entry name" value="HAD-like_sf"/>
</dbReference>
<dbReference type="AlphaFoldDB" id="A0A1M6UI55"/>
<dbReference type="Pfam" id="PF00702">
    <property type="entry name" value="Hydrolase"/>
    <property type="match status" value="1"/>
</dbReference>
<dbReference type="InterPro" id="IPR023198">
    <property type="entry name" value="PGP-like_dom2"/>
</dbReference>